<dbReference type="GeneID" id="131805082"/>
<keyword evidence="2" id="KW-1185">Reference proteome</keyword>
<protein>
    <submittedName>
        <fullName evidence="3">Uncharacterized protein LOC131805082</fullName>
    </submittedName>
</protein>
<dbReference type="PANTHER" id="PTHR47331:SF2">
    <property type="match status" value="1"/>
</dbReference>
<dbReference type="Pfam" id="PF18701">
    <property type="entry name" value="DUF5641"/>
    <property type="match status" value="1"/>
</dbReference>
<dbReference type="PROSITE" id="PS50994">
    <property type="entry name" value="INTEGRASE"/>
    <property type="match status" value="1"/>
</dbReference>
<dbReference type="SUPFAM" id="SSF53098">
    <property type="entry name" value="Ribonuclease H-like"/>
    <property type="match status" value="1"/>
</dbReference>
<dbReference type="InterPro" id="IPR036397">
    <property type="entry name" value="RNaseH_sf"/>
</dbReference>
<dbReference type="InterPro" id="IPR041588">
    <property type="entry name" value="Integrase_H2C2"/>
</dbReference>
<name>A0ABM3VEU6_MUSDO</name>
<sequence>MAYVYRFINGTHPRYKTNNRRYGNVIEAQEIIHVRSKLISIYQRLFYPNEYMALSIQRPIPFSSKLLSLNPFLDSEGLMRICGRLEVCPELSYNERHPIIVPYNCQYSKLLVQYIHLISLHGGNQLVLRLVRTQYWIPKVQNLIKSIIRNCKICVIYKKRCQKQLMAALPPERCEISRPFTHTGLDFAGPFDIKSYTGRYCRITKGYVCVFVCFSTKAIHLEATSDLSTSNFLAAFNRFVSRRGCPLHLHSDNGTTFVGASKRIAKNFIDTSNQALMSNYAHQNLTWHFIPPGARHMGGLWEAGVKSFKQHFRKVAGNTKYTYEEFQTLLTKIEACLNSRPISPSSQSPSDFTALTPGYFLIGSPILSPLEPEISQSSISIQNRWQRLRSMYQHFCSRWKTEYLKELHKRTKWKSPERDVEENMLVVIQEENLPPTCWRLGRVIRVYHGNDQKVRVADILTQKGRITRPITKLVILPDNHPNPVPS</sequence>
<reference evidence="3" key="1">
    <citation type="submission" date="2025-08" db="UniProtKB">
        <authorList>
            <consortium name="RefSeq"/>
        </authorList>
    </citation>
    <scope>IDENTIFICATION</scope>
    <source>
        <strain evidence="3">Aabys</strain>
        <tissue evidence="3">Whole body</tissue>
    </source>
</reference>
<organism evidence="2 3">
    <name type="scientific">Musca domestica</name>
    <name type="common">House fly</name>
    <dbReference type="NCBI Taxonomy" id="7370"/>
    <lineage>
        <taxon>Eukaryota</taxon>
        <taxon>Metazoa</taxon>
        <taxon>Ecdysozoa</taxon>
        <taxon>Arthropoda</taxon>
        <taxon>Hexapoda</taxon>
        <taxon>Insecta</taxon>
        <taxon>Pterygota</taxon>
        <taxon>Neoptera</taxon>
        <taxon>Endopterygota</taxon>
        <taxon>Diptera</taxon>
        <taxon>Brachycera</taxon>
        <taxon>Muscomorpha</taxon>
        <taxon>Muscoidea</taxon>
        <taxon>Muscidae</taxon>
        <taxon>Musca</taxon>
    </lineage>
</organism>
<gene>
    <name evidence="3" type="primary">LOC131805082</name>
</gene>
<dbReference type="InterPro" id="IPR040676">
    <property type="entry name" value="DUF5641"/>
</dbReference>
<evidence type="ECO:0000259" key="1">
    <source>
        <dbReference type="PROSITE" id="PS50994"/>
    </source>
</evidence>
<dbReference type="Pfam" id="PF17921">
    <property type="entry name" value="Integrase_H2C2"/>
    <property type="match status" value="1"/>
</dbReference>
<evidence type="ECO:0000313" key="3">
    <source>
        <dbReference type="RefSeq" id="XP_058984311.1"/>
    </source>
</evidence>
<accession>A0ABM3VEU6</accession>
<feature type="domain" description="Integrase catalytic" evidence="1">
    <location>
        <begin position="175"/>
        <end position="365"/>
    </location>
</feature>
<dbReference type="InterPro" id="IPR012337">
    <property type="entry name" value="RNaseH-like_sf"/>
</dbReference>
<evidence type="ECO:0000313" key="2">
    <source>
        <dbReference type="Proteomes" id="UP001652621"/>
    </source>
</evidence>
<dbReference type="PANTHER" id="PTHR47331">
    <property type="entry name" value="PHD-TYPE DOMAIN-CONTAINING PROTEIN"/>
    <property type="match status" value="1"/>
</dbReference>
<dbReference type="Proteomes" id="UP001652621">
    <property type="component" value="Unplaced"/>
</dbReference>
<dbReference type="Gene3D" id="1.10.340.70">
    <property type="match status" value="1"/>
</dbReference>
<dbReference type="Gene3D" id="3.30.420.10">
    <property type="entry name" value="Ribonuclease H-like superfamily/Ribonuclease H"/>
    <property type="match status" value="1"/>
</dbReference>
<dbReference type="InterPro" id="IPR001584">
    <property type="entry name" value="Integrase_cat-core"/>
</dbReference>
<dbReference type="RefSeq" id="XP_058984311.1">
    <property type="nucleotide sequence ID" value="XM_059128328.1"/>
</dbReference>
<proteinExistence type="predicted"/>